<gene>
    <name evidence="2" type="ORF">GOARA_022_00140</name>
</gene>
<keyword evidence="1" id="KW-0732">Signal</keyword>
<dbReference type="GO" id="GO:0016740">
    <property type="term" value="F:transferase activity"/>
    <property type="evidence" value="ECO:0007669"/>
    <property type="project" value="UniProtKB-KW"/>
</dbReference>
<keyword evidence="3" id="KW-1185">Reference proteome</keyword>
<dbReference type="InterPro" id="IPR029058">
    <property type="entry name" value="AB_hydrolase_fold"/>
</dbReference>
<feature type="chain" id="PRO_5039441624" evidence="1">
    <location>
        <begin position="34"/>
        <end position="319"/>
    </location>
</feature>
<evidence type="ECO:0000313" key="3">
    <source>
        <dbReference type="Proteomes" id="UP000035088"/>
    </source>
</evidence>
<feature type="signal peptide" evidence="1">
    <location>
        <begin position="1"/>
        <end position="33"/>
    </location>
</feature>
<comment type="caution">
    <text evidence="2">The sequence shown here is derived from an EMBL/GenBank/DDBJ whole genome shotgun (WGS) entry which is preliminary data.</text>
</comment>
<reference evidence="2 3" key="1">
    <citation type="submission" date="2011-11" db="EMBL/GenBank/DDBJ databases">
        <title>Whole genome shotgun sequence of Gordonia araii NBRC 100433.</title>
        <authorList>
            <person name="Yoshida Y."/>
            <person name="Hosoyama A."/>
            <person name="Tsuchikane K."/>
            <person name="Katsumata H."/>
            <person name="Yamazaki S."/>
            <person name="Fujita N."/>
        </authorList>
    </citation>
    <scope>NUCLEOTIDE SEQUENCE [LARGE SCALE GENOMIC DNA]</scope>
    <source>
        <strain evidence="2 3">NBRC 100433</strain>
    </source>
</reference>
<dbReference type="SUPFAM" id="SSF53474">
    <property type="entry name" value="alpha/beta-Hydrolases"/>
    <property type="match status" value="1"/>
</dbReference>
<dbReference type="Proteomes" id="UP000035088">
    <property type="component" value="Unassembled WGS sequence"/>
</dbReference>
<dbReference type="EMBL" id="BAEE01000022">
    <property type="protein sequence ID" value="GAB08938.1"/>
    <property type="molecule type" value="Genomic_DNA"/>
</dbReference>
<organism evidence="2 3">
    <name type="scientific">Gordonia araii NBRC 100433</name>
    <dbReference type="NCBI Taxonomy" id="1073574"/>
    <lineage>
        <taxon>Bacteria</taxon>
        <taxon>Bacillati</taxon>
        <taxon>Actinomycetota</taxon>
        <taxon>Actinomycetes</taxon>
        <taxon>Mycobacteriales</taxon>
        <taxon>Gordoniaceae</taxon>
        <taxon>Gordonia</taxon>
    </lineage>
</organism>
<sequence length="319" mass="35213">MHKLLSSTLSVRRRALAVTVVASAMLATGAVVAPAEGATRSRFYTSGCGMPASPVDVWKRVSNYKTVIALDGLRATNDMSGWRHETNISKLADRGVNVVQPVGGLASFYTDWVRKPSNKQQFRYRWTCRLNQIIRELDARGMAAGKWGKYAIMGISMGGNSALTYAANHRRRISHAFSMSGYLNLSAPSMRESIKVALIDAGNEAGRGPYNADDMWGPPWNPRWVQNDPFNLAPKMRGMKVRIAAATGAPGRHEVNAIGTVKGAPLETASIAQTKAFETQAVANSLRLTTDYQLQGTHTWGYWQEAVWRAKHEGWFRDR</sequence>
<dbReference type="AlphaFoldDB" id="G7GZB3"/>
<evidence type="ECO:0000256" key="1">
    <source>
        <dbReference type="SAM" id="SignalP"/>
    </source>
</evidence>
<accession>G7GZB3</accession>
<protein>
    <submittedName>
        <fullName evidence="2">Mycolyltransferase</fullName>
    </submittedName>
</protein>
<dbReference type="RefSeq" id="WP_007321015.1">
    <property type="nucleotide sequence ID" value="NZ_BAEE01000022.1"/>
</dbReference>
<dbReference type="Gene3D" id="3.40.50.1820">
    <property type="entry name" value="alpha/beta hydrolase"/>
    <property type="match status" value="1"/>
</dbReference>
<dbReference type="STRING" id="1073574.GOARA_022_00140"/>
<name>G7GZB3_9ACTN</name>
<proteinExistence type="predicted"/>
<keyword evidence="2" id="KW-0808">Transferase</keyword>
<dbReference type="InterPro" id="IPR000801">
    <property type="entry name" value="Esterase-like"/>
</dbReference>
<dbReference type="Pfam" id="PF00756">
    <property type="entry name" value="Esterase"/>
    <property type="match status" value="1"/>
</dbReference>
<evidence type="ECO:0000313" key="2">
    <source>
        <dbReference type="EMBL" id="GAB08938.1"/>
    </source>
</evidence>